<keyword evidence="1" id="KW-0479">Metal-binding</keyword>
<feature type="domain" description="Rhodanese" evidence="2">
    <location>
        <begin position="292"/>
        <end position="383"/>
    </location>
</feature>
<dbReference type="SMART" id="SM00450">
    <property type="entry name" value="RHOD"/>
    <property type="match status" value="2"/>
</dbReference>
<dbReference type="CDD" id="cd00158">
    <property type="entry name" value="RHOD"/>
    <property type="match status" value="2"/>
</dbReference>
<keyword evidence="4" id="KW-1185">Reference proteome</keyword>
<dbReference type="Gene3D" id="3.40.250.10">
    <property type="entry name" value="Rhodanese-like domain"/>
    <property type="match status" value="2"/>
</dbReference>
<organism evidence="3 4">
    <name type="scientific">Cyclobacterium marinum (strain ATCC 25205 / DSM 745 / LMG 13164 / NCIMB 1802)</name>
    <name type="common">Flectobacillus marinus</name>
    <dbReference type="NCBI Taxonomy" id="880070"/>
    <lineage>
        <taxon>Bacteria</taxon>
        <taxon>Pseudomonadati</taxon>
        <taxon>Bacteroidota</taxon>
        <taxon>Cytophagia</taxon>
        <taxon>Cytophagales</taxon>
        <taxon>Cyclobacteriaceae</taxon>
        <taxon>Cyclobacterium</taxon>
    </lineage>
</organism>
<evidence type="ECO:0000256" key="1">
    <source>
        <dbReference type="ARBA" id="ARBA00022723"/>
    </source>
</evidence>
<dbReference type="PROSITE" id="PS50206">
    <property type="entry name" value="RHODANESE_3"/>
    <property type="match status" value="2"/>
</dbReference>
<protein>
    <submittedName>
        <fullName evidence="3">Rhodanese domain protein</fullName>
    </submittedName>
</protein>
<name>G0IV76_CYCMS</name>
<dbReference type="InterPro" id="IPR051682">
    <property type="entry name" value="Mito_Persulfide_Diox"/>
</dbReference>
<proteinExistence type="predicted"/>
<evidence type="ECO:0000313" key="3">
    <source>
        <dbReference type="EMBL" id="AEL27067.1"/>
    </source>
</evidence>
<dbReference type="Gene3D" id="3.60.15.10">
    <property type="entry name" value="Ribonuclease Z/Hydroxyacylglutathione hydrolase-like"/>
    <property type="match status" value="1"/>
</dbReference>
<dbReference type="PANTHER" id="PTHR43084">
    <property type="entry name" value="PERSULFIDE DIOXYGENASE ETHE1"/>
    <property type="match status" value="1"/>
</dbReference>
<dbReference type="eggNOG" id="COG0607">
    <property type="taxonomic scope" value="Bacteria"/>
</dbReference>
<dbReference type="InterPro" id="IPR001279">
    <property type="entry name" value="Metallo-B-lactamas"/>
</dbReference>
<dbReference type="GO" id="GO:0046872">
    <property type="term" value="F:metal ion binding"/>
    <property type="evidence" value="ECO:0007669"/>
    <property type="project" value="UniProtKB-KW"/>
</dbReference>
<dbReference type="HOGENOM" id="CLU_030571_7_1_10"/>
<dbReference type="CDD" id="cd07724">
    <property type="entry name" value="POD-like_MBL-fold"/>
    <property type="match status" value="1"/>
</dbReference>
<dbReference type="InterPro" id="IPR044528">
    <property type="entry name" value="POD-like_MBL-fold"/>
</dbReference>
<reference evidence="4" key="1">
    <citation type="submission" date="2011-07" db="EMBL/GenBank/DDBJ databases">
        <title>The complete genome of Cyclobacterium marinum DSM 745.</title>
        <authorList>
            <person name="Lucas S."/>
            <person name="Han J."/>
            <person name="Lapidus A."/>
            <person name="Bruce D."/>
            <person name="Goodwin L."/>
            <person name="Pitluck S."/>
            <person name="Peters L."/>
            <person name="Kyrpides N."/>
            <person name="Mavromatis K."/>
            <person name="Ivanova N."/>
            <person name="Ovchinnikova G."/>
            <person name="Chertkov O."/>
            <person name="Detter J.C."/>
            <person name="Tapia R."/>
            <person name="Han C."/>
            <person name="Land M."/>
            <person name="Hauser L."/>
            <person name="Markowitz V."/>
            <person name="Cheng J.-F."/>
            <person name="Hugenholtz P."/>
            <person name="Woyke T."/>
            <person name="Wu D."/>
            <person name="Tindall B."/>
            <person name="Schuetze A."/>
            <person name="Brambilla E."/>
            <person name="Klenk H.-P."/>
            <person name="Eisen J.A."/>
        </authorList>
    </citation>
    <scope>NUCLEOTIDE SEQUENCE [LARGE SCALE GENOMIC DNA]</scope>
    <source>
        <strain evidence="4">ATCC 25205 / DSM 745 / LMG 13164 / NCIMB 1802</strain>
    </source>
</reference>
<dbReference type="eggNOG" id="COG0491">
    <property type="taxonomic scope" value="Bacteria"/>
</dbReference>
<dbReference type="SUPFAM" id="SSF56281">
    <property type="entry name" value="Metallo-hydrolase/oxidoreductase"/>
    <property type="match status" value="1"/>
</dbReference>
<dbReference type="Proteomes" id="UP000001635">
    <property type="component" value="Chromosome"/>
</dbReference>
<dbReference type="KEGG" id="cmr:Cycma_3344"/>
<dbReference type="InterPro" id="IPR036873">
    <property type="entry name" value="Rhodanese-like_dom_sf"/>
</dbReference>
<dbReference type="GO" id="GO:0006749">
    <property type="term" value="P:glutathione metabolic process"/>
    <property type="evidence" value="ECO:0007669"/>
    <property type="project" value="InterPro"/>
</dbReference>
<sequence length="495" mass="54820">MSYWNIDFPCSFMLSLIELKSTMKIEQIYTGCLAQGAYYLESNGEAAIIDPLREVQPYIDKAEQNGAKIKYIFETHFHADFVSGHMDLAKKTKASIVFGPTEMELGFDAIVAQDNQEFILGKSKIKVLHTPGHTMESAVFLLINEEGNPEALFTGDTLFIGDVGRPDLAQKVVKDLTQEKLAGHLYDSLRNKIMPLPDDLIIYPAHGAGSACGKNMSKDTSDTLGNQKKTNYALQEMSKEEFVEKVLDGLTPPPAYFPQNVMMNIQGYDSIDDVLERGQEALDPNDFEYLANQTGAIILDTRDPEVFAKGFVPNAINIGIDGSFAVWVGTLIPDVKQELLIVADEGREEEVITRLARVGYDHALGFLKGGMIAWEKAGKEIDNIPSTNVDEFRKLSESSPENIVLDVRKASEHFSEHVIGSVNAPLDYINDSMKTIDKDKTYMVHCAGGYRSMIFCSVLRARGYDNLINITGGFAAIKSSEKFPVSDYACPTTML</sequence>
<dbReference type="FunFam" id="3.60.15.10:FF:000030">
    <property type="entry name" value="Metallo-beta-lactamase family protein"/>
    <property type="match status" value="1"/>
</dbReference>
<dbReference type="PANTHER" id="PTHR43084:SF1">
    <property type="entry name" value="PERSULFIDE DIOXYGENASE ETHE1, MITOCHONDRIAL"/>
    <property type="match status" value="1"/>
</dbReference>
<feature type="domain" description="Rhodanese" evidence="2">
    <location>
        <begin position="398"/>
        <end position="482"/>
    </location>
</feature>
<dbReference type="Pfam" id="PF00753">
    <property type="entry name" value="Lactamase_B"/>
    <property type="match status" value="1"/>
</dbReference>
<gene>
    <name evidence="3" type="ordered locus">Cycma_3344</name>
</gene>
<dbReference type="Pfam" id="PF00581">
    <property type="entry name" value="Rhodanese"/>
    <property type="match status" value="2"/>
</dbReference>
<evidence type="ECO:0000259" key="2">
    <source>
        <dbReference type="PROSITE" id="PS50206"/>
    </source>
</evidence>
<dbReference type="STRING" id="880070.Cycma_3344"/>
<dbReference type="SMART" id="SM00849">
    <property type="entry name" value="Lactamase_B"/>
    <property type="match status" value="1"/>
</dbReference>
<dbReference type="InterPro" id="IPR036866">
    <property type="entry name" value="RibonucZ/Hydroxyglut_hydro"/>
</dbReference>
<dbReference type="GO" id="GO:0050313">
    <property type="term" value="F:sulfur dioxygenase activity"/>
    <property type="evidence" value="ECO:0007669"/>
    <property type="project" value="InterPro"/>
</dbReference>
<evidence type="ECO:0000313" key="4">
    <source>
        <dbReference type="Proteomes" id="UP000001635"/>
    </source>
</evidence>
<dbReference type="InterPro" id="IPR001763">
    <property type="entry name" value="Rhodanese-like_dom"/>
</dbReference>
<dbReference type="SUPFAM" id="SSF52821">
    <property type="entry name" value="Rhodanese/Cell cycle control phosphatase"/>
    <property type="match status" value="2"/>
</dbReference>
<dbReference type="GO" id="GO:0070813">
    <property type="term" value="P:hydrogen sulfide metabolic process"/>
    <property type="evidence" value="ECO:0007669"/>
    <property type="project" value="TreeGrafter"/>
</dbReference>
<accession>G0IV76</accession>
<dbReference type="AlphaFoldDB" id="G0IV76"/>
<dbReference type="EMBL" id="CP002955">
    <property type="protein sequence ID" value="AEL27067.1"/>
    <property type="molecule type" value="Genomic_DNA"/>
</dbReference>